<keyword evidence="2" id="KW-1185">Reference proteome</keyword>
<protein>
    <recommendedName>
        <fullName evidence="3">Sensor domain-containing protein</fullName>
    </recommendedName>
</protein>
<reference evidence="1 2" key="1">
    <citation type="submission" date="2019-05" db="EMBL/GenBank/DDBJ databases">
        <title>Draft genome sequence of Nonomuraea turkmeniaca DSM 43926.</title>
        <authorList>
            <person name="Saricaoglu S."/>
            <person name="Isik K."/>
        </authorList>
    </citation>
    <scope>NUCLEOTIDE SEQUENCE [LARGE SCALE GENOMIC DNA]</scope>
    <source>
        <strain evidence="1 2">DSM 43926</strain>
    </source>
</reference>
<dbReference type="EMBL" id="VCKY01000073">
    <property type="protein sequence ID" value="TMR18047.1"/>
    <property type="molecule type" value="Genomic_DNA"/>
</dbReference>
<sequence>MIQMGVAVALAAAMMSGGLPDGMLFMESHPPAKEWETYKETDSRNLPLQLNPCFHRSRRDGGRLTTRAVLYAGDGYESKYEQLVVYKDVEHAKRAMNLLRADLRKCADVGKGWERYRYFSRPLDVGDEGLRAGGRFFENGEHAVAVRRGAAVYLVGESAWPTKSLPIQRFRDLIAQAETMTVRVCELPEASC</sequence>
<comment type="caution">
    <text evidence="1">The sequence shown here is derived from an EMBL/GenBank/DDBJ whole genome shotgun (WGS) entry which is preliminary data.</text>
</comment>
<name>A0A5S4G0L1_9ACTN</name>
<dbReference type="AlphaFoldDB" id="A0A5S4G0L1"/>
<dbReference type="OrthoDB" id="3532893at2"/>
<evidence type="ECO:0000313" key="1">
    <source>
        <dbReference type="EMBL" id="TMR18047.1"/>
    </source>
</evidence>
<evidence type="ECO:0008006" key="3">
    <source>
        <dbReference type="Google" id="ProtNLM"/>
    </source>
</evidence>
<organism evidence="1 2">
    <name type="scientific">Nonomuraea turkmeniaca</name>
    <dbReference type="NCBI Taxonomy" id="103838"/>
    <lineage>
        <taxon>Bacteria</taxon>
        <taxon>Bacillati</taxon>
        <taxon>Actinomycetota</taxon>
        <taxon>Actinomycetes</taxon>
        <taxon>Streptosporangiales</taxon>
        <taxon>Streptosporangiaceae</taxon>
        <taxon>Nonomuraea</taxon>
    </lineage>
</organism>
<proteinExistence type="predicted"/>
<accession>A0A5S4G0L1</accession>
<gene>
    <name evidence="1" type="ORF">ETD86_22285</name>
</gene>
<dbReference type="RefSeq" id="WP_138668090.1">
    <property type="nucleotide sequence ID" value="NZ_VCKY01000073.1"/>
</dbReference>
<evidence type="ECO:0000313" key="2">
    <source>
        <dbReference type="Proteomes" id="UP000309128"/>
    </source>
</evidence>
<dbReference type="Proteomes" id="UP000309128">
    <property type="component" value="Unassembled WGS sequence"/>
</dbReference>